<proteinExistence type="predicted"/>
<accession>A0ABZ2L5P4</accession>
<dbReference type="PANTHER" id="PTHR44591:SF3">
    <property type="entry name" value="RESPONSE REGULATORY DOMAIN-CONTAINING PROTEIN"/>
    <property type="match status" value="1"/>
</dbReference>
<feature type="domain" description="Response regulatory" evidence="4">
    <location>
        <begin position="7"/>
        <end position="126"/>
    </location>
</feature>
<feature type="compositionally biased region" description="Basic residues" evidence="3">
    <location>
        <begin position="157"/>
        <end position="216"/>
    </location>
</feature>
<feature type="region of interest" description="Disordered" evidence="3">
    <location>
        <begin position="137"/>
        <end position="269"/>
    </location>
</feature>
<dbReference type="RefSeq" id="WP_394834532.1">
    <property type="nucleotide sequence ID" value="NZ_CP089929.1"/>
</dbReference>
<dbReference type="EMBL" id="CP089983">
    <property type="protein sequence ID" value="WXB04889.1"/>
    <property type="molecule type" value="Genomic_DNA"/>
</dbReference>
<dbReference type="Proteomes" id="UP001374803">
    <property type="component" value="Chromosome"/>
</dbReference>
<feature type="compositionally biased region" description="Low complexity" evidence="3">
    <location>
        <begin position="143"/>
        <end position="156"/>
    </location>
</feature>
<evidence type="ECO:0000313" key="5">
    <source>
        <dbReference type="EMBL" id="WXB04889.1"/>
    </source>
</evidence>
<dbReference type="InterPro" id="IPR011006">
    <property type="entry name" value="CheY-like_superfamily"/>
</dbReference>
<feature type="compositionally biased region" description="Basic residues" evidence="3">
    <location>
        <begin position="254"/>
        <end position="269"/>
    </location>
</feature>
<dbReference type="PROSITE" id="PS50110">
    <property type="entry name" value="RESPONSE_REGULATORY"/>
    <property type="match status" value="1"/>
</dbReference>
<evidence type="ECO:0000313" key="6">
    <source>
        <dbReference type="Proteomes" id="UP001374803"/>
    </source>
</evidence>
<dbReference type="CDD" id="cd17574">
    <property type="entry name" value="REC_OmpR"/>
    <property type="match status" value="1"/>
</dbReference>
<evidence type="ECO:0000256" key="3">
    <source>
        <dbReference type="SAM" id="MobiDB-lite"/>
    </source>
</evidence>
<dbReference type="Gene3D" id="3.40.50.2300">
    <property type="match status" value="1"/>
</dbReference>
<feature type="modified residue" description="4-aspartylphosphate" evidence="2">
    <location>
        <position position="59"/>
    </location>
</feature>
<evidence type="ECO:0000256" key="2">
    <source>
        <dbReference type="PROSITE-ProRule" id="PRU00169"/>
    </source>
</evidence>
<gene>
    <name evidence="5" type="ORF">LVJ94_49365</name>
</gene>
<evidence type="ECO:0000256" key="1">
    <source>
        <dbReference type="ARBA" id="ARBA00022553"/>
    </source>
</evidence>
<dbReference type="PANTHER" id="PTHR44591">
    <property type="entry name" value="STRESS RESPONSE REGULATOR PROTEIN 1"/>
    <property type="match status" value="1"/>
</dbReference>
<dbReference type="SMART" id="SM00448">
    <property type="entry name" value="REC"/>
    <property type="match status" value="1"/>
</dbReference>
<evidence type="ECO:0000259" key="4">
    <source>
        <dbReference type="PROSITE" id="PS50110"/>
    </source>
</evidence>
<reference evidence="5" key="1">
    <citation type="submission" date="2021-12" db="EMBL/GenBank/DDBJ databases">
        <title>Discovery of the Pendulisporaceae a myxobacterial family with distinct sporulation behavior and unique specialized metabolism.</title>
        <authorList>
            <person name="Garcia R."/>
            <person name="Popoff A."/>
            <person name="Bader C.D."/>
            <person name="Loehr J."/>
            <person name="Walesch S."/>
            <person name="Walt C."/>
            <person name="Boldt J."/>
            <person name="Bunk B."/>
            <person name="Haeckl F.J.F.P.J."/>
            <person name="Gunesch A.P."/>
            <person name="Birkelbach J."/>
            <person name="Nuebel U."/>
            <person name="Pietschmann T."/>
            <person name="Bach T."/>
            <person name="Mueller R."/>
        </authorList>
    </citation>
    <scope>NUCLEOTIDE SEQUENCE</scope>
    <source>
        <strain evidence="5">MSr11367</strain>
    </source>
</reference>
<dbReference type="InterPro" id="IPR001789">
    <property type="entry name" value="Sig_transdc_resp-reg_receiver"/>
</dbReference>
<keyword evidence="1 2" id="KW-0597">Phosphoprotein</keyword>
<protein>
    <submittedName>
        <fullName evidence="5">Response regulator</fullName>
    </submittedName>
</protein>
<sequence>MPVQNPLVLVADDEPSMLELVARHLRTMKDPAIEVIEASDGEQAWSLAQEHLPDLVVLDVMMPGMSGWEVCRKIREEVALAHTGVLMLTGIGENLNQLTSPLYGADAYIDKPFDFGELDDKVRIALEAREAQREGITRPPLNGVAGAARPARIAKAASKKKGKAAKKKAAKKPAPKKVTPKKVVAKKGAPKKSAVKKPAPKKASVKKAPPKKKAPAPKKIAAKAAKPAKNGASKKNGKAPKAVPAPKAASGAKASRKKAPARGKARATR</sequence>
<dbReference type="InterPro" id="IPR050595">
    <property type="entry name" value="Bact_response_regulator"/>
</dbReference>
<dbReference type="SUPFAM" id="SSF52172">
    <property type="entry name" value="CheY-like"/>
    <property type="match status" value="1"/>
</dbReference>
<organism evidence="5 6">
    <name type="scientific">Pendulispora rubella</name>
    <dbReference type="NCBI Taxonomy" id="2741070"/>
    <lineage>
        <taxon>Bacteria</taxon>
        <taxon>Pseudomonadati</taxon>
        <taxon>Myxococcota</taxon>
        <taxon>Myxococcia</taxon>
        <taxon>Myxococcales</taxon>
        <taxon>Sorangiineae</taxon>
        <taxon>Pendulisporaceae</taxon>
        <taxon>Pendulispora</taxon>
    </lineage>
</organism>
<keyword evidence="6" id="KW-1185">Reference proteome</keyword>
<dbReference type="Pfam" id="PF00072">
    <property type="entry name" value="Response_reg"/>
    <property type="match status" value="1"/>
</dbReference>
<name>A0ABZ2L5P4_9BACT</name>
<feature type="compositionally biased region" description="Low complexity" evidence="3">
    <location>
        <begin position="217"/>
        <end position="253"/>
    </location>
</feature>